<dbReference type="EMBL" id="LKCW01000042">
    <property type="protein sequence ID" value="KPM42837.1"/>
    <property type="molecule type" value="Genomic_DNA"/>
</dbReference>
<dbReference type="PANTHER" id="PTHR44169:SF6">
    <property type="entry name" value="NADPH-DEPENDENT 1-ACYLDIHYDROXYACETONE PHOSPHATE REDUCTASE"/>
    <property type="match status" value="1"/>
</dbReference>
<dbReference type="Pfam" id="PF00106">
    <property type="entry name" value="adh_short"/>
    <property type="match status" value="1"/>
</dbReference>
<organism evidence="4 5">
    <name type="scientific">Neonectria ditissima</name>
    <dbReference type="NCBI Taxonomy" id="78410"/>
    <lineage>
        <taxon>Eukaryota</taxon>
        <taxon>Fungi</taxon>
        <taxon>Dikarya</taxon>
        <taxon>Ascomycota</taxon>
        <taxon>Pezizomycotina</taxon>
        <taxon>Sordariomycetes</taxon>
        <taxon>Hypocreomycetidae</taxon>
        <taxon>Hypocreales</taxon>
        <taxon>Nectriaceae</taxon>
        <taxon>Neonectria</taxon>
    </lineage>
</organism>
<evidence type="ECO:0000256" key="2">
    <source>
        <dbReference type="ARBA" id="ARBA00023002"/>
    </source>
</evidence>
<dbReference type="GO" id="GO:0005783">
    <property type="term" value="C:endoplasmic reticulum"/>
    <property type="evidence" value="ECO:0007669"/>
    <property type="project" value="TreeGrafter"/>
</dbReference>
<gene>
    <name evidence="4" type="ORF">AK830_g3728</name>
</gene>
<keyword evidence="5" id="KW-1185">Reference proteome</keyword>
<dbReference type="GO" id="GO:0004806">
    <property type="term" value="F:triacylglycerol lipase activity"/>
    <property type="evidence" value="ECO:0007669"/>
    <property type="project" value="TreeGrafter"/>
</dbReference>
<dbReference type="PRINTS" id="PR00080">
    <property type="entry name" value="SDRFAMILY"/>
</dbReference>
<dbReference type="GO" id="GO:0019433">
    <property type="term" value="P:triglyceride catabolic process"/>
    <property type="evidence" value="ECO:0007669"/>
    <property type="project" value="TreeGrafter"/>
</dbReference>
<dbReference type="AlphaFoldDB" id="A0A0P7BN80"/>
<evidence type="ECO:0000256" key="3">
    <source>
        <dbReference type="RuleBase" id="RU000363"/>
    </source>
</evidence>
<dbReference type="GO" id="GO:0006654">
    <property type="term" value="P:phosphatidic acid biosynthetic process"/>
    <property type="evidence" value="ECO:0007669"/>
    <property type="project" value="TreeGrafter"/>
</dbReference>
<dbReference type="STRING" id="78410.A0A0P7BN80"/>
<evidence type="ECO:0000313" key="5">
    <source>
        <dbReference type="Proteomes" id="UP000050424"/>
    </source>
</evidence>
<proteinExistence type="inferred from homology"/>
<dbReference type="InterPro" id="IPR036291">
    <property type="entry name" value="NAD(P)-bd_dom_sf"/>
</dbReference>
<dbReference type="PRINTS" id="PR00081">
    <property type="entry name" value="GDHRDH"/>
</dbReference>
<reference evidence="4 5" key="1">
    <citation type="submission" date="2015-09" db="EMBL/GenBank/DDBJ databases">
        <title>Draft genome of a European isolate of the apple canker pathogen Neonectria ditissima.</title>
        <authorList>
            <person name="Gomez-Cortecero A."/>
            <person name="Harrison R.J."/>
            <person name="Armitage A.D."/>
        </authorList>
    </citation>
    <scope>NUCLEOTIDE SEQUENCE [LARGE SCALE GENOMIC DNA]</scope>
    <source>
        <strain evidence="4 5">R09/05</strain>
    </source>
</reference>
<name>A0A0P7BN80_9HYPO</name>
<dbReference type="CDD" id="cd05374">
    <property type="entry name" value="17beta-HSD-like_SDR_c"/>
    <property type="match status" value="1"/>
</dbReference>
<protein>
    <submittedName>
        <fullName evidence="4">Uncharacterized protein</fullName>
    </submittedName>
</protein>
<evidence type="ECO:0000256" key="1">
    <source>
        <dbReference type="ARBA" id="ARBA00006484"/>
    </source>
</evidence>
<dbReference type="OrthoDB" id="2102561at2759"/>
<dbReference type="SUPFAM" id="SSF51735">
    <property type="entry name" value="NAD(P)-binding Rossmann-fold domains"/>
    <property type="match status" value="1"/>
</dbReference>
<sequence>MSSLPKSVLITGCSAGGIGAALAQAFHDKGYHVFATARNPTKISQTLASAANVTVLTLDVLSRDSIATAVESVKRETDGRLDVLVNNSGGGLVAPALDLSIDEGKRLFDLNFWAPLAILQAFAPLLIPAKGCIVNNSSANAYTPMPFMSAYNGSKAALATASETWRRELQPLGVRTITLITCAVKTNFFADYHHAELPETSKYYGIRDFIQRISDGHLQSNAISASQYATHVVRVVEKGTVGTVWAGTDAGLARLAIWLSPRSILDMIIESIIPVFSEMAKAVQKKKD</sequence>
<dbReference type="GO" id="GO:0005811">
    <property type="term" value="C:lipid droplet"/>
    <property type="evidence" value="ECO:0007669"/>
    <property type="project" value="TreeGrafter"/>
</dbReference>
<keyword evidence="2" id="KW-0560">Oxidoreductase</keyword>
<dbReference type="Gene3D" id="3.40.50.720">
    <property type="entry name" value="NAD(P)-binding Rossmann-like Domain"/>
    <property type="match status" value="1"/>
</dbReference>
<dbReference type="PANTHER" id="PTHR44169">
    <property type="entry name" value="NADPH-DEPENDENT 1-ACYLDIHYDROXYACETONE PHOSPHATE REDUCTASE"/>
    <property type="match status" value="1"/>
</dbReference>
<evidence type="ECO:0000313" key="4">
    <source>
        <dbReference type="EMBL" id="KPM42837.1"/>
    </source>
</evidence>
<accession>A0A0P7BN80</accession>
<dbReference type="InterPro" id="IPR002347">
    <property type="entry name" value="SDR_fam"/>
</dbReference>
<dbReference type="Proteomes" id="UP000050424">
    <property type="component" value="Unassembled WGS sequence"/>
</dbReference>
<comment type="caution">
    <text evidence="4">The sequence shown here is derived from an EMBL/GenBank/DDBJ whole genome shotgun (WGS) entry which is preliminary data.</text>
</comment>
<comment type="similarity">
    <text evidence="1 3">Belongs to the short-chain dehydrogenases/reductases (SDR) family.</text>
</comment>
<dbReference type="GO" id="GO:0000140">
    <property type="term" value="F:acylglycerone-phosphate reductase (NADP+) activity"/>
    <property type="evidence" value="ECO:0007669"/>
    <property type="project" value="TreeGrafter"/>
</dbReference>